<gene>
    <name evidence="2" type="ORF">LOTGIDRAFT_157245</name>
</gene>
<evidence type="ECO:0000313" key="2">
    <source>
        <dbReference type="EMBL" id="ESP02096.1"/>
    </source>
</evidence>
<reference evidence="2 3" key="1">
    <citation type="journal article" date="2013" name="Nature">
        <title>Insights into bilaterian evolution from three spiralian genomes.</title>
        <authorList>
            <person name="Simakov O."/>
            <person name="Marletaz F."/>
            <person name="Cho S.J."/>
            <person name="Edsinger-Gonzales E."/>
            <person name="Havlak P."/>
            <person name="Hellsten U."/>
            <person name="Kuo D.H."/>
            <person name="Larsson T."/>
            <person name="Lv J."/>
            <person name="Arendt D."/>
            <person name="Savage R."/>
            <person name="Osoegawa K."/>
            <person name="de Jong P."/>
            <person name="Grimwood J."/>
            <person name="Chapman J.A."/>
            <person name="Shapiro H."/>
            <person name="Aerts A."/>
            <person name="Otillar R.P."/>
            <person name="Terry A.Y."/>
            <person name="Boore J.L."/>
            <person name="Grigoriev I.V."/>
            <person name="Lindberg D.R."/>
            <person name="Seaver E.C."/>
            <person name="Weisblat D.A."/>
            <person name="Putnam N.H."/>
            <person name="Rokhsar D.S."/>
        </authorList>
    </citation>
    <scope>NUCLEOTIDE SEQUENCE [LARGE SCALE GENOMIC DNA]</scope>
</reference>
<feature type="compositionally biased region" description="Basic and acidic residues" evidence="1">
    <location>
        <begin position="77"/>
        <end position="89"/>
    </location>
</feature>
<dbReference type="GeneID" id="20237293"/>
<proteinExistence type="predicted"/>
<dbReference type="Proteomes" id="UP000030746">
    <property type="component" value="Unassembled WGS sequence"/>
</dbReference>
<feature type="region of interest" description="Disordered" evidence="1">
    <location>
        <begin position="77"/>
        <end position="106"/>
    </location>
</feature>
<organism evidence="2 3">
    <name type="scientific">Lottia gigantea</name>
    <name type="common">Giant owl limpet</name>
    <dbReference type="NCBI Taxonomy" id="225164"/>
    <lineage>
        <taxon>Eukaryota</taxon>
        <taxon>Metazoa</taxon>
        <taxon>Spiralia</taxon>
        <taxon>Lophotrochozoa</taxon>
        <taxon>Mollusca</taxon>
        <taxon>Gastropoda</taxon>
        <taxon>Patellogastropoda</taxon>
        <taxon>Lottioidea</taxon>
        <taxon>Lottiidae</taxon>
        <taxon>Lottia</taxon>
    </lineage>
</organism>
<dbReference type="EMBL" id="KB200329">
    <property type="protein sequence ID" value="ESP02096.1"/>
    <property type="molecule type" value="Genomic_DNA"/>
</dbReference>
<dbReference type="CTD" id="20237293"/>
<evidence type="ECO:0000256" key="1">
    <source>
        <dbReference type="SAM" id="MobiDB-lite"/>
    </source>
</evidence>
<name>V4B3W4_LOTGI</name>
<accession>V4B3W4</accession>
<dbReference type="AlphaFoldDB" id="V4B3W4"/>
<dbReference type="KEGG" id="lgi:LOTGIDRAFT_157245"/>
<dbReference type="HOGENOM" id="CLU_644500_0_0_1"/>
<dbReference type="RefSeq" id="XP_009047254.1">
    <property type="nucleotide sequence ID" value="XM_009049006.1"/>
</dbReference>
<feature type="compositionally biased region" description="Acidic residues" evidence="1">
    <location>
        <begin position="90"/>
        <end position="100"/>
    </location>
</feature>
<protein>
    <recommendedName>
        <fullName evidence="4">DNA-directed DNA polymerase</fullName>
    </recommendedName>
</protein>
<evidence type="ECO:0000313" key="3">
    <source>
        <dbReference type="Proteomes" id="UP000030746"/>
    </source>
</evidence>
<evidence type="ECO:0008006" key="4">
    <source>
        <dbReference type="Google" id="ProtNLM"/>
    </source>
</evidence>
<keyword evidence="3" id="KW-1185">Reference proteome</keyword>
<sequence length="426" mass="49464">MANEFGLGSLSLETKKPNITAWINKAKPYFVDLIGDTLQGDLDMNNFKVTNLKSPENYTDAVHKRYLRDQINSIEKEERLADPGSRGEDSDGVEGEDESESEKRRGVYSLRERLPMSAGLGVGELRARVGVWFGSVVSLDGTGRSAMGWDIAGWVGWWSAIDKTYIHIINLTLVEFFSLSRVQKETKELEINDENNKAYHLYEIKTSGKYIDRFRMLIIPVNEEDELSLSEFDMILEMETSPSMNIIRNPEPEKEGWYYLYHYNKEMVEEEWYESTRMVPKHTEKENVEKVYSHTHPFIRYFIRQSIKGGRVSANRKSFETNKMDEICNVLKEYTELENSNIIDLFKEYSKSKKDKTEVNSKLKKIKCTELMAFDTNGLYASATSDLDSEYPKAESAREFLPEEEEEFVKLFNEQKFRTRTAILKV</sequence>